<dbReference type="Proteomes" id="UP000319004">
    <property type="component" value="Chromosome"/>
</dbReference>
<proteinExistence type="predicted"/>
<keyword evidence="2" id="KW-1185">Reference proteome</keyword>
<dbReference type="AlphaFoldDB" id="A0A518HTT3"/>
<name>A0A518HTT3_9BACT</name>
<sequence>MMALFDLPPILFQAVFLDVIELNPVRSQVGFEFGLQRSLASEEEANKTDSRFARFFRRIGKLIRSLTAPGVPVVLLGGRPAWIAGTKNQENALRPVHARFPRESAWVDAKALEVLLVSAAKFSVFYCPALFVRWLRCDRRLRKTFRESVRIYLRTYGVYIAARYWFKKSKPGCIILSNDHVGTYCALNKAAQDEGVPTVYIQHACVADHFPALKFDYAFLDGRDAFDKYGPSTKTKVFLTGIAKYDHTFRAKDLTRPKDGEQQSSIGICFNLLDDFEYTRTVLSQLRSDFVSREILVRLHPATPPAIFDAVRRLCEDMNLCMSEAAVEDSFAFLERVGILVCGASSIALEAALMGVPSVVYFSSETEDVYGFVKHGLSRHARSLERIAAEIVDLDRQPRSVLAEKAEYFCAGCSRPDRPPSAALAADLISRICDSEEPLGWERTDDGHYEWNAGNRNR</sequence>
<reference evidence="1 2" key="1">
    <citation type="submission" date="2019-03" db="EMBL/GenBank/DDBJ databases">
        <title>Deep-cultivation of Planctomycetes and their phenomic and genomic characterization uncovers novel biology.</title>
        <authorList>
            <person name="Wiegand S."/>
            <person name="Jogler M."/>
            <person name="Boedeker C."/>
            <person name="Pinto D."/>
            <person name="Vollmers J."/>
            <person name="Rivas-Marin E."/>
            <person name="Kohn T."/>
            <person name="Peeters S.H."/>
            <person name="Heuer A."/>
            <person name="Rast P."/>
            <person name="Oberbeckmann S."/>
            <person name="Bunk B."/>
            <person name="Jeske O."/>
            <person name="Meyerdierks A."/>
            <person name="Storesund J.E."/>
            <person name="Kallscheuer N."/>
            <person name="Luecker S."/>
            <person name="Lage O.M."/>
            <person name="Pohl T."/>
            <person name="Merkel B.J."/>
            <person name="Hornburger P."/>
            <person name="Mueller R.-W."/>
            <person name="Bruemmer F."/>
            <person name="Labrenz M."/>
            <person name="Spormann A.M."/>
            <person name="Op den Camp H."/>
            <person name="Overmann J."/>
            <person name="Amann R."/>
            <person name="Jetten M.S.M."/>
            <person name="Mascher T."/>
            <person name="Medema M.H."/>
            <person name="Devos D.P."/>
            <person name="Kaster A.-K."/>
            <person name="Ovreas L."/>
            <person name="Rohde M."/>
            <person name="Galperin M.Y."/>
            <person name="Jogler C."/>
        </authorList>
    </citation>
    <scope>NUCLEOTIDE SEQUENCE [LARGE SCALE GENOMIC DNA]</scope>
    <source>
        <strain evidence="1 2">Enr13</strain>
    </source>
</reference>
<evidence type="ECO:0000313" key="2">
    <source>
        <dbReference type="Proteomes" id="UP000319004"/>
    </source>
</evidence>
<accession>A0A518HTT3</accession>
<gene>
    <name evidence="1" type="ORF">Enr13x_40650</name>
</gene>
<organism evidence="1 2">
    <name type="scientific">Stieleria neptunia</name>
    <dbReference type="NCBI Taxonomy" id="2527979"/>
    <lineage>
        <taxon>Bacteria</taxon>
        <taxon>Pseudomonadati</taxon>
        <taxon>Planctomycetota</taxon>
        <taxon>Planctomycetia</taxon>
        <taxon>Pirellulales</taxon>
        <taxon>Pirellulaceae</taxon>
        <taxon>Stieleria</taxon>
    </lineage>
</organism>
<dbReference type="SUPFAM" id="SSF53756">
    <property type="entry name" value="UDP-Glycosyltransferase/glycogen phosphorylase"/>
    <property type="match status" value="1"/>
</dbReference>
<dbReference type="EMBL" id="CP037423">
    <property type="protein sequence ID" value="QDV44203.1"/>
    <property type="molecule type" value="Genomic_DNA"/>
</dbReference>
<dbReference type="KEGG" id="snep:Enr13x_40650"/>
<evidence type="ECO:0000313" key="1">
    <source>
        <dbReference type="EMBL" id="QDV44203.1"/>
    </source>
</evidence>
<protein>
    <submittedName>
        <fullName evidence="1">Uncharacterized protein</fullName>
    </submittedName>
</protein>